<dbReference type="InterPro" id="IPR017441">
    <property type="entry name" value="Protein_kinase_ATP_BS"/>
</dbReference>
<feature type="compositionally biased region" description="Basic and acidic residues" evidence="16">
    <location>
        <begin position="1271"/>
        <end position="1280"/>
    </location>
</feature>
<dbReference type="InterPro" id="IPR001245">
    <property type="entry name" value="Ser-Thr/Tyr_kinase_cat_dom"/>
</dbReference>
<feature type="compositionally biased region" description="Basic and acidic residues" evidence="16">
    <location>
        <begin position="1476"/>
        <end position="1492"/>
    </location>
</feature>
<evidence type="ECO:0000256" key="14">
    <source>
        <dbReference type="ARBA" id="ARBA00051243"/>
    </source>
</evidence>
<comment type="caution">
    <text evidence="20">The sequence shown here is derived from an EMBL/GenBank/DDBJ whole genome shotgun (WGS) entry which is preliminary data.</text>
</comment>
<evidence type="ECO:0000256" key="4">
    <source>
        <dbReference type="ARBA" id="ARBA00022679"/>
    </source>
</evidence>
<dbReference type="CDD" id="cd00064">
    <property type="entry name" value="FU"/>
    <property type="match status" value="5"/>
</dbReference>
<dbReference type="SMART" id="SM00261">
    <property type="entry name" value="FU"/>
    <property type="match status" value="7"/>
</dbReference>
<accession>A0A8S4P881</accession>
<dbReference type="SUPFAM" id="SSF52058">
    <property type="entry name" value="L domain-like"/>
    <property type="match status" value="2"/>
</dbReference>
<evidence type="ECO:0000256" key="7">
    <source>
        <dbReference type="ARBA" id="ARBA00022777"/>
    </source>
</evidence>
<name>A0A8S4P881_OWEFU</name>
<evidence type="ECO:0000259" key="19">
    <source>
        <dbReference type="PROSITE" id="PS50011"/>
    </source>
</evidence>
<dbReference type="PROSITE" id="PS00109">
    <property type="entry name" value="PROTEIN_KINASE_TYR"/>
    <property type="match status" value="1"/>
</dbReference>
<evidence type="ECO:0000313" key="21">
    <source>
        <dbReference type="Proteomes" id="UP000749559"/>
    </source>
</evidence>
<feature type="chain" id="PRO_5035822163" description="receptor protein-tyrosine kinase" evidence="18">
    <location>
        <begin position="22"/>
        <end position="1507"/>
    </location>
</feature>
<keyword evidence="6 15" id="KW-0547">Nucleotide-binding</keyword>
<feature type="region of interest" description="Disordered" evidence="16">
    <location>
        <begin position="1253"/>
        <end position="1297"/>
    </location>
</feature>
<keyword evidence="9 17" id="KW-1133">Transmembrane helix</keyword>
<dbReference type="InterPro" id="IPR011009">
    <property type="entry name" value="Kinase-like_dom_sf"/>
</dbReference>
<keyword evidence="5 17" id="KW-0812">Transmembrane</keyword>
<evidence type="ECO:0000256" key="15">
    <source>
        <dbReference type="PROSITE-ProRule" id="PRU10141"/>
    </source>
</evidence>
<dbReference type="GO" id="GO:0009925">
    <property type="term" value="C:basal plasma membrane"/>
    <property type="evidence" value="ECO:0007669"/>
    <property type="project" value="TreeGrafter"/>
</dbReference>
<feature type="region of interest" description="Disordered" evidence="16">
    <location>
        <begin position="1340"/>
        <end position="1507"/>
    </location>
</feature>
<dbReference type="CDD" id="cd05057">
    <property type="entry name" value="PTKc_EGFR_like"/>
    <property type="match status" value="1"/>
</dbReference>
<dbReference type="GO" id="GO:0008284">
    <property type="term" value="P:positive regulation of cell population proliferation"/>
    <property type="evidence" value="ECO:0007669"/>
    <property type="project" value="TreeGrafter"/>
</dbReference>
<protein>
    <recommendedName>
        <fullName evidence="2">receptor protein-tyrosine kinase</fullName>
        <ecNumber evidence="2">2.7.10.1</ecNumber>
    </recommendedName>
</protein>
<evidence type="ECO:0000256" key="17">
    <source>
        <dbReference type="SAM" id="Phobius"/>
    </source>
</evidence>
<dbReference type="SUPFAM" id="SSF56112">
    <property type="entry name" value="Protein kinase-like (PK-like)"/>
    <property type="match status" value="1"/>
</dbReference>
<evidence type="ECO:0000256" key="10">
    <source>
        <dbReference type="ARBA" id="ARBA00023136"/>
    </source>
</evidence>
<dbReference type="Gene3D" id="2.10.220.10">
    <property type="entry name" value="Hormone Receptor, Insulin-like Growth Factor Receptor 1, Chain A, domain 2"/>
    <property type="match status" value="4"/>
</dbReference>
<evidence type="ECO:0000256" key="3">
    <source>
        <dbReference type="ARBA" id="ARBA00022553"/>
    </source>
</evidence>
<dbReference type="InterPro" id="IPR006212">
    <property type="entry name" value="Furin_repeat"/>
</dbReference>
<dbReference type="GO" id="GO:0005524">
    <property type="term" value="F:ATP binding"/>
    <property type="evidence" value="ECO:0007669"/>
    <property type="project" value="UniProtKB-UniRule"/>
</dbReference>
<dbReference type="Pfam" id="PF14843">
    <property type="entry name" value="GF_recep_IV"/>
    <property type="match status" value="1"/>
</dbReference>
<keyword evidence="21" id="KW-1185">Reference proteome</keyword>
<dbReference type="EMBL" id="CAIIXF020000007">
    <property type="protein sequence ID" value="CAH1790476.1"/>
    <property type="molecule type" value="Genomic_DNA"/>
</dbReference>
<keyword evidence="8 15" id="KW-0067">ATP-binding</keyword>
<dbReference type="PRINTS" id="PR00109">
    <property type="entry name" value="TYRKINASE"/>
</dbReference>
<comment type="subcellular location">
    <subcellularLocation>
        <location evidence="1">Membrane</location>
        <topology evidence="1">Single-pass type I membrane protein</topology>
    </subcellularLocation>
</comment>
<keyword evidence="4" id="KW-0808">Transferase</keyword>
<keyword evidence="18" id="KW-0732">Signal</keyword>
<dbReference type="InterPro" id="IPR032778">
    <property type="entry name" value="GF_recep_IV"/>
</dbReference>
<feature type="compositionally biased region" description="Polar residues" evidence="16">
    <location>
        <begin position="1416"/>
        <end position="1433"/>
    </location>
</feature>
<proteinExistence type="predicted"/>
<evidence type="ECO:0000256" key="5">
    <source>
        <dbReference type="ARBA" id="ARBA00022692"/>
    </source>
</evidence>
<dbReference type="PROSITE" id="PS50011">
    <property type="entry name" value="PROTEIN_KINASE_DOM"/>
    <property type="match status" value="1"/>
</dbReference>
<keyword evidence="11" id="KW-0829">Tyrosine-protein kinase</keyword>
<feature type="signal peptide" evidence="18">
    <location>
        <begin position="1"/>
        <end position="21"/>
    </location>
</feature>
<sequence length="1507" mass="169299">MYSHWILAVLVMASVVVEAIADPQDFDQDMDQVCQGTSTGMGFQGSASRRYDMYRQRYTNCTFIDGNVEIVFLDDDDVKYDLSFLKDIREVTGYVLIVSVYADVPFLTNLRIIRGRKLFGHEGKEYSLYVALNYQKSAISKQVGLKELQFKSLYEIMKGNVFFYNNPFLCHANDILWDDILEEDVYFEETDDVPRRVCGSCHASCETYCLGNNDDPDKCRKYCWGEGPDMCQKLSRTICSPQCDGRCYGKEPNKCCHSQCAGGCTGPTSRECWSCKHFKDGNKCVAQCPPEMIYDDAEYSMVKNPNAKYAYGTLCVPKCPNHLMQNNGYCIKNCPPGKMEGKDKDAGKCVPCIGPCPKKCPGTTADEFVNSNNIQRFKDCTIIEGNLRILESSFTGDVHRNIVGIEPHELSVFESVREITEYLMVQSRHENLTTLSFLKNLEVIHGRATDQYGGAINLIGSCCIRALELISLKHIKNGNVLLYNNRQLCFVGSDSFNWSRLFTPGSDQKFGNKRNRPPSACTAAGEICDPQCTSDGCWGRGNNMCQACSNKQYKDICIEECLPSLGIFHAGDNTCEDCHEECAPVTRRNTFMCTGPNSNNCKRCKNVKDGPYCKAECPTMKYPNASNHCMKCHENCLEGAGCTGPNNTIGLGACNDCEISQAEDDNPNKIARCLAPDTENCAHGYFMKPRGERRICQKCHPQCDHCNGDGLGLCIGCKHFEQEGQCVSQCRKDYYPDLVEKACYRCSDECFGGCTGPNSTQCHVCKLLKVYIDEENNIFNCTSECPPDLLYDIQEEETDEKVCVNAQNPIIAAKLEQERETLCVGVTHPVIAARIAAKRKNDQQKIGIIVGSSVGSLVLLIAGVIILAYCCNERAKHKEQTTRITARMTGIHDENEPLTPTDAKPDLSQMRLAKESELRKGAIIGSGAFGTVYKGVWIPENEGVKIPVAIKVLQESTPNQNKELLDEARVMASVEHTYCVRILAVCMTAQMMLVTQLMPLGCLLDYVRKNKSNIGSKVLLNWCAQIAKGMSYLEGRGIVHRDLAARNVLVQGPNQVKITDFGLAKLLDYQEEEYHAAGGKMPIKWLALECIQHRIFTHKSDIWSFGVTVWELFTYGQRPYDNVRARDVPDLLEKGERLPQPSICTIDVYMIMIKCWMLDADSRPSFRELAEEFSKMARDPGRYLVIEGDKLMRLPSETYNNRDLVRSISDTNGPEEIVDAEEYLQPQNVISEEGTYDRQPILQLDFAEYPMANPMAMSPHKNSQGPMSPRRPMDYSDGRQQRSPRTPGAFPYNKGANVNLPKIRDKKYGHLEAAADNRGRGDSINSRYTSEPCQVFSMNDGRLREDDQPPVFSPPPPGTPSYHHHPSPLVDKYPRSNGQPLRLPVDEDDYLTPQSTSPSNYIDIIDGNVPSKDNKNYVNLQDQQEPSQENYLQMDSPDSPVNIDNPEYFQTGAPELQRGNPKSEPQNRTRTSSNQDQEHDYYNDFDKIKQMERQPLTIGNTGSESHV</sequence>
<dbReference type="GO" id="GO:0022008">
    <property type="term" value="P:neurogenesis"/>
    <property type="evidence" value="ECO:0007669"/>
    <property type="project" value="TreeGrafter"/>
</dbReference>
<dbReference type="Proteomes" id="UP000749559">
    <property type="component" value="Unassembled WGS sequence"/>
</dbReference>
<dbReference type="InterPro" id="IPR000719">
    <property type="entry name" value="Prot_kinase_dom"/>
</dbReference>
<evidence type="ECO:0000313" key="20">
    <source>
        <dbReference type="EMBL" id="CAH1790476.1"/>
    </source>
</evidence>
<comment type="catalytic activity">
    <reaction evidence="14">
        <text>L-tyrosyl-[protein] + ATP = O-phospho-L-tyrosyl-[protein] + ADP + H(+)</text>
        <dbReference type="Rhea" id="RHEA:10596"/>
        <dbReference type="Rhea" id="RHEA-COMP:10136"/>
        <dbReference type="Rhea" id="RHEA-COMP:20101"/>
        <dbReference type="ChEBI" id="CHEBI:15378"/>
        <dbReference type="ChEBI" id="CHEBI:30616"/>
        <dbReference type="ChEBI" id="CHEBI:46858"/>
        <dbReference type="ChEBI" id="CHEBI:61978"/>
        <dbReference type="ChEBI" id="CHEBI:456216"/>
        <dbReference type="EC" id="2.7.10.1"/>
    </reaction>
</comment>
<dbReference type="InterPro" id="IPR009030">
    <property type="entry name" value="Growth_fac_rcpt_cys_sf"/>
</dbReference>
<dbReference type="InterPro" id="IPR050122">
    <property type="entry name" value="RTK"/>
</dbReference>
<dbReference type="FunFam" id="1.10.510.10:FF:000233">
    <property type="entry name" value="receptor tyrosine-protein kinase erbB-3"/>
    <property type="match status" value="1"/>
</dbReference>
<dbReference type="InterPro" id="IPR020635">
    <property type="entry name" value="Tyr_kinase_cat_dom"/>
</dbReference>
<gene>
    <name evidence="20" type="ORF">OFUS_LOCUS15678</name>
</gene>
<dbReference type="Pfam" id="PF07714">
    <property type="entry name" value="PK_Tyr_Ser-Thr"/>
    <property type="match status" value="1"/>
</dbReference>
<dbReference type="InterPro" id="IPR000494">
    <property type="entry name" value="Rcpt_L-dom"/>
</dbReference>
<evidence type="ECO:0000256" key="13">
    <source>
        <dbReference type="ARBA" id="ARBA00023180"/>
    </source>
</evidence>
<dbReference type="GO" id="GO:0004714">
    <property type="term" value="F:transmembrane receptor protein tyrosine kinase activity"/>
    <property type="evidence" value="ECO:0007669"/>
    <property type="project" value="UniProtKB-EC"/>
</dbReference>
<dbReference type="FunFam" id="3.30.200.20:FF:000422">
    <property type="entry name" value="Receptor protein-tyrosine kinase"/>
    <property type="match status" value="1"/>
</dbReference>
<dbReference type="SMART" id="SM00219">
    <property type="entry name" value="TyrKc"/>
    <property type="match status" value="1"/>
</dbReference>
<keyword evidence="12" id="KW-0675">Receptor</keyword>
<dbReference type="SUPFAM" id="SSF57184">
    <property type="entry name" value="Growth factor receptor domain"/>
    <property type="match status" value="3"/>
</dbReference>
<dbReference type="Pfam" id="PF01030">
    <property type="entry name" value="Recep_L_domain"/>
    <property type="match status" value="2"/>
</dbReference>
<keyword evidence="13" id="KW-0325">Glycoprotein</keyword>
<keyword evidence="10 17" id="KW-0472">Membrane</keyword>
<evidence type="ECO:0000256" key="12">
    <source>
        <dbReference type="ARBA" id="ARBA00023170"/>
    </source>
</evidence>
<dbReference type="Gene3D" id="3.30.200.20">
    <property type="entry name" value="Phosphorylase Kinase, domain 1"/>
    <property type="match status" value="1"/>
</dbReference>
<feature type="transmembrane region" description="Helical" evidence="17">
    <location>
        <begin position="846"/>
        <end position="870"/>
    </location>
</feature>
<dbReference type="InterPro" id="IPR006211">
    <property type="entry name" value="Furin-like_Cys-rich_dom"/>
</dbReference>
<dbReference type="PROSITE" id="PS00107">
    <property type="entry name" value="PROTEIN_KINASE_ATP"/>
    <property type="match status" value="1"/>
</dbReference>
<dbReference type="FunFam" id="2.10.220.10:FF:000001">
    <property type="entry name" value="Receptor protein-tyrosine kinase"/>
    <property type="match status" value="1"/>
</dbReference>
<reference evidence="20" key="1">
    <citation type="submission" date="2022-03" db="EMBL/GenBank/DDBJ databases">
        <authorList>
            <person name="Martin C."/>
        </authorList>
    </citation>
    <scope>NUCLEOTIDE SEQUENCE</scope>
</reference>
<feature type="transmembrane region" description="Helical" evidence="17">
    <location>
        <begin position="978"/>
        <end position="998"/>
    </location>
</feature>
<evidence type="ECO:0000256" key="6">
    <source>
        <dbReference type="ARBA" id="ARBA00022741"/>
    </source>
</evidence>
<evidence type="ECO:0000256" key="18">
    <source>
        <dbReference type="SAM" id="SignalP"/>
    </source>
</evidence>
<dbReference type="GO" id="GO:0043235">
    <property type="term" value="C:receptor complex"/>
    <property type="evidence" value="ECO:0007669"/>
    <property type="project" value="TreeGrafter"/>
</dbReference>
<organism evidence="20 21">
    <name type="scientific">Owenia fusiformis</name>
    <name type="common">Polychaete worm</name>
    <dbReference type="NCBI Taxonomy" id="6347"/>
    <lineage>
        <taxon>Eukaryota</taxon>
        <taxon>Metazoa</taxon>
        <taxon>Spiralia</taxon>
        <taxon>Lophotrochozoa</taxon>
        <taxon>Annelida</taxon>
        <taxon>Polychaeta</taxon>
        <taxon>Sedentaria</taxon>
        <taxon>Canalipalpata</taxon>
        <taxon>Sabellida</taxon>
        <taxon>Oweniida</taxon>
        <taxon>Oweniidae</taxon>
        <taxon>Owenia</taxon>
    </lineage>
</organism>
<dbReference type="Gene3D" id="3.80.20.20">
    <property type="entry name" value="Receptor L-domain"/>
    <property type="match status" value="2"/>
</dbReference>
<evidence type="ECO:0000256" key="8">
    <source>
        <dbReference type="ARBA" id="ARBA00022840"/>
    </source>
</evidence>
<evidence type="ECO:0000256" key="11">
    <source>
        <dbReference type="ARBA" id="ARBA00023137"/>
    </source>
</evidence>
<evidence type="ECO:0000256" key="16">
    <source>
        <dbReference type="SAM" id="MobiDB-lite"/>
    </source>
</evidence>
<dbReference type="PANTHER" id="PTHR24416">
    <property type="entry name" value="TYROSINE-PROTEIN KINASE RECEPTOR"/>
    <property type="match status" value="1"/>
</dbReference>
<keyword evidence="7" id="KW-0418">Kinase</keyword>
<dbReference type="Pfam" id="PF00757">
    <property type="entry name" value="Furin-like"/>
    <property type="match status" value="1"/>
</dbReference>
<dbReference type="OrthoDB" id="6219513at2759"/>
<feature type="compositionally biased region" description="Polar residues" evidence="16">
    <location>
        <begin position="1497"/>
        <end position="1507"/>
    </location>
</feature>
<dbReference type="GO" id="GO:0043066">
    <property type="term" value="P:negative regulation of apoptotic process"/>
    <property type="evidence" value="ECO:0007669"/>
    <property type="project" value="TreeGrafter"/>
</dbReference>
<keyword evidence="3" id="KW-0597">Phosphoprotein</keyword>
<dbReference type="InterPro" id="IPR008266">
    <property type="entry name" value="Tyr_kinase_AS"/>
</dbReference>
<evidence type="ECO:0000256" key="2">
    <source>
        <dbReference type="ARBA" id="ARBA00011902"/>
    </source>
</evidence>
<dbReference type="PANTHER" id="PTHR24416:SF566">
    <property type="entry name" value="EPIDERMAL GROWTH FACTOR RECEPTOR"/>
    <property type="match status" value="1"/>
</dbReference>
<dbReference type="Gene3D" id="1.10.510.10">
    <property type="entry name" value="Transferase(Phosphotransferase) domain 1"/>
    <property type="match status" value="1"/>
</dbReference>
<evidence type="ECO:0000256" key="9">
    <source>
        <dbReference type="ARBA" id="ARBA00022989"/>
    </source>
</evidence>
<dbReference type="EC" id="2.7.10.1" evidence="2"/>
<feature type="domain" description="Protein kinase" evidence="19">
    <location>
        <begin position="918"/>
        <end position="1184"/>
    </location>
</feature>
<dbReference type="GO" id="GO:0038127">
    <property type="term" value="P:ERBB signaling pathway"/>
    <property type="evidence" value="ECO:0007669"/>
    <property type="project" value="UniProtKB-ARBA"/>
</dbReference>
<feature type="compositionally biased region" description="Polar residues" evidence="16">
    <location>
        <begin position="1463"/>
        <end position="1475"/>
    </location>
</feature>
<dbReference type="InterPro" id="IPR036941">
    <property type="entry name" value="Rcpt_L-dom_sf"/>
</dbReference>
<evidence type="ECO:0000256" key="1">
    <source>
        <dbReference type="ARBA" id="ARBA00004479"/>
    </source>
</evidence>
<feature type="binding site" evidence="15">
    <location>
        <position position="951"/>
    </location>
    <ligand>
        <name>ATP</name>
        <dbReference type="ChEBI" id="CHEBI:30616"/>
    </ligand>
</feature>